<feature type="region of interest" description="Disordered" evidence="1">
    <location>
        <begin position="1"/>
        <end position="36"/>
    </location>
</feature>
<dbReference type="AlphaFoldDB" id="A0A179B1V4"/>
<dbReference type="GO" id="GO:0010181">
    <property type="term" value="F:FMN binding"/>
    <property type="evidence" value="ECO:0007669"/>
    <property type="project" value="TreeGrafter"/>
</dbReference>
<feature type="compositionally biased region" description="Basic residues" evidence="1">
    <location>
        <begin position="9"/>
        <end position="21"/>
    </location>
</feature>
<sequence>MGALAGWRRSARRLAARPARKRERENMADSEDDVAAEDAATAQAGANAKKSAAVERVLLGCTGALQMLSIGEYIMAMRSAGAERIGVVLSPSAAAMTSPASLEAIVNEVFVELPMARNHIALSREYQRMAVVPATANFLAGAATGSARNAVELMLIAMPAPSVIVPAMNGAMWAKPAVQRNVATLVEDGHTVLKPTVREVFEAASQKFKRGVSSSTPYEVARAIQEVPA</sequence>
<dbReference type="Gene3D" id="3.40.50.1950">
    <property type="entry name" value="Flavin prenyltransferase-like"/>
    <property type="match status" value="1"/>
</dbReference>
<dbReference type="STRING" id="1823756.A4H34_00225"/>
<dbReference type="Pfam" id="PF02441">
    <property type="entry name" value="Flavoprotein"/>
    <property type="match status" value="1"/>
</dbReference>
<dbReference type="SUPFAM" id="SSF52507">
    <property type="entry name" value="Homo-oligomeric flavin-containing Cys decarboxylases, HFCD"/>
    <property type="match status" value="1"/>
</dbReference>
<dbReference type="Proteomes" id="UP000078368">
    <property type="component" value="Unassembled WGS sequence"/>
</dbReference>
<organism evidence="3 4">
    <name type="scientific">Peptidiphaga gingivicola</name>
    <dbReference type="NCBI Taxonomy" id="2741497"/>
    <lineage>
        <taxon>Bacteria</taxon>
        <taxon>Bacillati</taxon>
        <taxon>Actinomycetota</taxon>
        <taxon>Actinomycetes</taxon>
        <taxon>Actinomycetales</taxon>
        <taxon>Actinomycetaceae</taxon>
        <taxon>Peptidiphaga</taxon>
    </lineage>
</organism>
<dbReference type="InterPro" id="IPR003382">
    <property type="entry name" value="Flavoprotein"/>
</dbReference>
<proteinExistence type="predicted"/>
<comment type="caution">
    <text evidence="3">The sequence shown here is derived from an EMBL/GenBank/DDBJ whole genome shotgun (WGS) entry which is preliminary data.</text>
</comment>
<dbReference type="GO" id="GO:0004633">
    <property type="term" value="F:phosphopantothenoylcysteine decarboxylase activity"/>
    <property type="evidence" value="ECO:0007669"/>
    <property type="project" value="TreeGrafter"/>
</dbReference>
<dbReference type="PANTHER" id="PTHR14359:SF6">
    <property type="entry name" value="PHOSPHOPANTOTHENOYLCYSTEINE DECARBOXYLASE"/>
    <property type="match status" value="1"/>
</dbReference>
<accession>A0A179B1V4</accession>
<feature type="domain" description="Flavoprotein" evidence="2">
    <location>
        <begin position="56"/>
        <end position="189"/>
    </location>
</feature>
<gene>
    <name evidence="3" type="ORF">A4H34_00225</name>
</gene>
<dbReference type="OrthoDB" id="9802554at2"/>
<evidence type="ECO:0000313" key="3">
    <source>
        <dbReference type="EMBL" id="OAP85672.1"/>
    </source>
</evidence>
<dbReference type="InterPro" id="IPR036551">
    <property type="entry name" value="Flavin_trans-like"/>
</dbReference>
<protein>
    <recommendedName>
        <fullName evidence="2">Flavoprotein domain-containing protein</fullName>
    </recommendedName>
</protein>
<evidence type="ECO:0000256" key="1">
    <source>
        <dbReference type="SAM" id="MobiDB-lite"/>
    </source>
</evidence>
<dbReference type="EMBL" id="LVZK01000001">
    <property type="protein sequence ID" value="OAP85672.1"/>
    <property type="molecule type" value="Genomic_DNA"/>
</dbReference>
<evidence type="ECO:0000259" key="2">
    <source>
        <dbReference type="Pfam" id="PF02441"/>
    </source>
</evidence>
<reference evidence="3 4" key="1">
    <citation type="submission" date="2016-04" db="EMBL/GenBank/DDBJ databases">
        <title>Peptidophaga gingivicola gen. nov., sp. nov., isolated from human subgingival plaque.</title>
        <authorList>
            <person name="Beall C.J."/>
            <person name="Mokrzan E.M."/>
            <person name="Griffen A.L."/>
            <person name="Leys E.J."/>
        </authorList>
    </citation>
    <scope>NUCLEOTIDE SEQUENCE [LARGE SCALE GENOMIC DNA]</scope>
    <source>
        <strain evidence="3 4">BA112</strain>
    </source>
</reference>
<evidence type="ECO:0000313" key="4">
    <source>
        <dbReference type="Proteomes" id="UP000078368"/>
    </source>
</evidence>
<dbReference type="PANTHER" id="PTHR14359">
    <property type="entry name" value="HOMO-OLIGOMERIC FLAVIN CONTAINING CYS DECARBOXYLASE FAMILY"/>
    <property type="match status" value="1"/>
</dbReference>
<name>A0A179B1V4_9ACTO</name>
<dbReference type="GO" id="GO:0015937">
    <property type="term" value="P:coenzyme A biosynthetic process"/>
    <property type="evidence" value="ECO:0007669"/>
    <property type="project" value="TreeGrafter"/>
</dbReference>
<keyword evidence="4" id="KW-1185">Reference proteome</keyword>
<dbReference type="GO" id="GO:0071513">
    <property type="term" value="C:phosphopantothenoylcysteine decarboxylase complex"/>
    <property type="evidence" value="ECO:0007669"/>
    <property type="project" value="TreeGrafter"/>
</dbReference>